<evidence type="ECO:0000313" key="2">
    <source>
        <dbReference type="EMBL" id="BDD00291.1"/>
    </source>
</evidence>
<reference evidence="2 3" key="1">
    <citation type="submission" date="2021-12" db="EMBL/GenBank/DDBJ databases">
        <title>Genome sequencing of bacteria with rrn-lacking chromosome and rrn-plasmid.</title>
        <authorList>
            <person name="Anda M."/>
            <person name="Iwasaki W."/>
        </authorList>
    </citation>
    <scope>NUCLEOTIDE SEQUENCE [LARGE SCALE GENOMIC DNA]</scope>
    <source>
        <strain evidence="2 3">NBRC 101262</strain>
    </source>
</reference>
<organism evidence="2 3">
    <name type="scientific">Persicobacter psychrovividus</name>
    <dbReference type="NCBI Taxonomy" id="387638"/>
    <lineage>
        <taxon>Bacteria</taxon>
        <taxon>Pseudomonadati</taxon>
        <taxon>Bacteroidota</taxon>
        <taxon>Cytophagia</taxon>
        <taxon>Cytophagales</taxon>
        <taxon>Persicobacteraceae</taxon>
        <taxon>Persicobacter</taxon>
    </lineage>
</organism>
<evidence type="ECO:0000259" key="1">
    <source>
        <dbReference type="Pfam" id="PF19647"/>
    </source>
</evidence>
<dbReference type="Pfam" id="PF19647">
    <property type="entry name" value="Septknot"/>
    <property type="match status" value="1"/>
</dbReference>
<name>A0ABN6LBE1_9BACT</name>
<dbReference type="EMBL" id="AP025292">
    <property type="protein sequence ID" value="BDD00291.1"/>
    <property type="molecule type" value="Genomic_DNA"/>
</dbReference>
<dbReference type="Proteomes" id="UP001354989">
    <property type="component" value="Chromosome"/>
</dbReference>
<accession>A0ABN6LBE1</accession>
<sequence>MPLRPYLSKINSPTQKNVPYARATPYGQGKAKITMKKFVLFFFFLICWAGLASTAQAQYASPCELFGKVYEVKNPKFAQFLVYEEEYESSADVVVYEEDNWLYCTKPGLWHFVDNIEQSNFTVAFVEDRSLAHFTVYFTDTESFAGCNRR</sequence>
<keyword evidence="3" id="KW-1185">Reference proteome</keyword>
<evidence type="ECO:0000313" key="3">
    <source>
        <dbReference type="Proteomes" id="UP001354989"/>
    </source>
</evidence>
<dbReference type="InterPro" id="IPR046148">
    <property type="entry name" value="Septknot"/>
</dbReference>
<protein>
    <recommendedName>
        <fullName evidence="1">7(1) septoil knot domain-containing protein</fullName>
    </recommendedName>
</protein>
<feature type="domain" description="7(1) septoil knot" evidence="1">
    <location>
        <begin position="63"/>
        <end position="148"/>
    </location>
</feature>
<gene>
    <name evidence="2" type="ORF">PEPS_25710</name>
</gene>
<proteinExistence type="predicted"/>